<reference evidence="2" key="1">
    <citation type="submission" date="2022-03" db="EMBL/GenBank/DDBJ databases">
        <title>Draft genome sequence of Aduncisulcus paluster, a free-living microaerophilic Fornicata.</title>
        <authorList>
            <person name="Yuyama I."/>
            <person name="Kume K."/>
            <person name="Tamura T."/>
            <person name="Inagaki Y."/>
            <person name="Hashimoto T."/>
        </authorList>
    </citation>
    <scope>NUCLEOTIDE SEQUENCE</scope>
    <source>
        <strain evidence="2">NY0171</strain>
    </source>
</reference>
<evidence type="ECO:0000313" key="3">
    <source>
        <dbReference type="Proteomes" id="UP001057375"/>
    </source>
</evidence>
<accession>A0ABQ5JRG4</accession>
<evidence type="ECO:0000313" key="2">
    <source>
        <dbReference type="EMBL" id="GKT14305.1"/>
    </source>
</evidence>
<dbReference type="EMBL" id="BQXS01005733">
    <property type="protein sequence ID" value="GKT14305.1"/>
    <property type="molecule type" value="Genomic_DNA"/>
</dbReference>
<gene>
    <name evidence="2" type="ORF">ADUPG1_004028</name>
</gene>
<evidence type="ECO:0000256" key="1">
    <source>
        <dbReference type="SAM" id="MobiDB-lite"/>
    </source>
</evidence>
<keyword evidence="3" id="KW-1185">Reference proteome</keyword>
<feature type="region of interest" description="Disordered" evidence="1">
    <location>
        <begin position="1"/>
        <end position="34"/>
    </location>
</feature>
<comment type="caution">
    <text evidence="2">The sequence shown here is derived from an EMBL/GenBank/DDBJ whole genome shotgun (WGS) entry which is preliminary data.</text>
</comment>
<sequence>MEISFINKSANPTLRKEHPGQAAPATVTREQKLDSVSGNIRSGLNAAQENPDQLLEQTVEASAQEGAIDGAHDFNMARIMELLSDPLLQEDVPE</sequence>
<dbReference type="Proteomes" id="UP001057375">
    <property type="component" value="Unassembled WGS sequence"/>
</dbReference>
<protein>
    <recommendedName>
        <fullName evidence="4">Flagellar biosynthesis anti-sigma factor FlgM</fullName>
    </recommendedName>
</protein>
<organism evidence="2 3">
    <name type="scientific">Aduncisulcus paluster</name>
    <dbReference type="NCBI Taxonomy" id="2918883"/>
    <lineage>
        <taxon>Eukaryota</taxon>
        <taxon>Metamonada</taxon>
        <taxon>Carpediemonas-like organisms</taxon>
        <taxon>Aduncisulcus</taxon>
    </lineage>
</organism>
<proteinExistence type="predicted"/>
<evidence type="ECO:0008006" key="4">
    <source>
        <dbReference type="Google" id="ProtNLM"/>
    </source>
</evidence>
<feature type="compositionally biased region" description="Polar residues" evidence="1">
    <location>
        <begin position="1"/>
        <end position="12"/>
    </location>
</feature>
<name>A0ABQ5JRG4_9EUKA</name>